<accession>A0A072TZ69</accession>
<organism evidence="1 3">
    <name type="scientific">Medicago truncatula</name>
    <name type="common">Barrel medic</name>
    <name type="synonym">Medicago tribuloides</name>
    <dbReference type="NCBI Taxonomy" id="3880"/>
    <lineage>
        <taxon>Eukaryota</taxon>
        <taxon>Viridiplantae</taxon>
        <taxon>Streptophyta</taxon>
        <taxon>Embryophyta</taxon>
        <taxon>Tracheophyta</taxon>
        <taxon>Spermatophyta</taxon>
        <taxon>Magnoliopsida</taxon>
        <taxon>eudicotyledons</taxon>
        <taxon>Gunneridae</taxon>
        <taxon>Pentapetalae</taxon>
        <taxon>rosids</taxon>
        <taxon>fabids</taxon>
        <taxon>Fabales</taxon>
        <taxon>Fabaceae</taxon>
        <taxon>Papilionoideae</taxon>
        <taxon>50 kb inversion clade</taxon>
        <taxon>NPAAA clade</taxon>
        <taxon>Hologalegina</taxon>
        <taxon>IRL clade</taxon>
        <taxon>Trifolieae</taxon>
        <taxon>Medicago</taxon>
    </lineage>
</organism>
<dbReference type="EnsemblPlants" id="KEH22168">
    <property type="protein sequence ID" value="KEH22168"/>
    <property type="gene ID" value="MTR_7g033905"/>
</dbReference>
<protein>
    <submittedName>
        <fullName evidence="1 2">Uncharacterized protein</fullName>
    </submittedName>
</protein>
<reference evidence="2" key="3">
    <citation type="submission" date="2015-04" db="UniProtKB">
        <authorList>
            <consortium name="EnsemblPlants"/>
        </authorList>
    </citation>
    <scope>IDENTIFICATION</scope>
    <source>
        <strain evidence="2">cv. Jemalong A17</strain>
    </source>
</reference>
<name>A0A072TZ69_MEDTR</name>
<sequence>MIMSSLENLMFKVKEGSKLQKSISPHWKLLSSTYVENIRQAVRFWKRWFQVSRQVESMGGSSKEPAEATASPSGKLVQRFKTTLAQRRQGHQALNILSIHKYTPRASSSQLKEQKLTGHQALNVLSINTLTGHQALNLKNKNSQGIKPST</sequence>
<dbReference type="AlphaFoldDB" id="A0A072TZ69"/>
<dbReference type="EMBL" id="CM001223">
    <property type="protein sequence ID" value="KEH22168.1"/>
    <property type="molecule type" value="Genomic_DNA"/>
</dbReference>
<reference evidence="1 3" key="1">
    <citation type="journal article" date="2011" name="Nature">
        <title>The Medicago genome provides insight into the evolution of rhizobial symbioses.</title>
        <authorList>
            <person name="Young N.D."/>
            <person name="Debelle F."/>
            <person name="Oldroyd G.E."/>
            <person name="Geurts R."/>
            <person name="Cannon S.B."/>
            <person name="Udvardi M.K."/>
            <person name="Benedito V.A."/>
            <person name="Mayer K.F."/>
            <person name="Gouzy J."/>
            <person name="Schoof H."/>
            <person name="Van de Peer Y."/>
            <person name="Proost S."/>
            <person name="Cook D.R."/>
            <person name="Meyers B.C."/>
            <person name="Spannagl M."/>
            <person name="Cheung F."/>
            <person name="De Mita S."/>
            <person name="Krishnakumar V."/>
            <person name="Gundlach H."/>
            <person name="Zhou S."/>
            <person name="Mudge J."/>
            <person name="Bharti A.K."/>
            <person name="Murray J.D."/>
            <person name="Naoumkina M.A."/>
            <person name="Rosen B."/>
            <person name="Silverstein K.A."/>
            <person name="Tang H."/>
            <person name="Rombauts S."/>
            <person name="Zhao P.X."/>
            <person name="Zhou P."/>
            <person name="Barbe V."/>
            <person name="Bardou P."/>
            <person name="Bechner M."/>
            <person name="Bellec A."/>
            <person name="Berger A."/>
            <person name="Berges H."/>
            <person name="Bidwell S."/>
            <person name="Bisseling T."/>
            <person name="Choisne N."/>
            <person name="Couloux A."/>
            <person name="Denny R."/>
            <person name="Deshpande S."/>
            <person name="Dai X."/>
            <person name="Doyle J.J."/>
            <person name="Dudez A.M."/>
            <person name="Farmer A.D."/>
            <person name="Fouteau S."/>
            <person name="Franken C."/>
            <person name="Gibelin C."/>
            <person name="Gish J."/>
            <person name="Goldstein S."/>
            <person name="Gonzalez A.J."/>
            <person name="Green P.J."/>
            <person name="Hallab A."/>
            <person name="Hartog M."/>
            <person name="Hua A."/>
            <person name="Humphray S.J."/>
            <person name="Jeong D.H."/>
            <person name="Jing Y."/>
            <person name="Jocker A."/>
            <person name="Kenton S.M."/>
            <person name="Kim D.J."/>
            <person name="Klee K."/>
            <person name="Lai H."/>
            <person name="Lang C."/>
            <person name="Lin S."/>
            <person name="Macmil S.L."/>
            <person name="Magdelenat G."/>
            <person name="Matthews L."/>
            <person name="McCorrison J."/>
            <person name="Monaghan E.L."/>
            <person name="Mun J.H."/>
            <person name="Najar F.Z."/>
            <person name="Nicholson C."/>
            <person name="Noirot C."/>
            <person name="O'Bleness M."/>
            <person name="Paule C.R."/>
            <person name="Poulain J."/>
            <person name="Prion F."/>
            <person name="Qin B."/>
            <person name="Qu C."/>
            <person name="Retzel E.F."/>
            <person name="Riddle C."/>
            <person name="Sallet E."/>
            <person name="Samain S."/>
            <person name="Samson N."/>
            <person name="Sanders I."/>
            <person name="Saurat O."/>
            <person name="Scarpelli C."/>
            <person name="Schiex T."/>
            <person name="Segurens B."/>
            <person name="Severin A.J."/>
            <person name="Sherrier D.J."/>
            <person name="Shi R."/>
            <person name="Sims S."/>
            <person name="Singer S.R."/>
            <person name="Sinharoy S."/>
            <person name="Sterck L."/>
            <person name="Viollet A."/>
            <person name="Wang B.B."/>
            <person name="Wang K."/>
            <person name="Wang M."/>
            <person name="Wang X."/>
            <person name="Warfsmann J."/>
            <person name="Weissenbach J."/>
            <person name="White D.D."/>
            <person name="White J.D."/>
            <person name="Wiley G.B."/>
            <person name="Wincker P."/>
            <person name="Xing Y."/>
            <person name="Yang L."/>
            <person name="Yao Z."/>
            <person name="Ying F."/>
            <person name="Zhai J."/>
            <person name="Zhou L."/>
            <person name="Zuber A."/>
            <person name="Denarie J."/>
            <person name="Dixon R.A."/>
            <person name="May G.D."/>
            <person name="Schwartz D.C."/>
            <person name="Rogers J."/>
            <person name="Quetier F."/>
            <person name="Town C.D."/>
            <person name="Roe B.A."/>
        </authorList>
    </citation>
    <scope>NUCLEOTIDE SEQUENCE [LARGE SCALE GENOMIC DNA]</scope>
    <source>
        <strain evidence="1">A17</strain>
        <strain evidence="2 3">cv. Jemalong A17</strain>
    </source>
</reference>
<dbReference type="HOGENOM" id="CLU_1743267_0_0_1"/>
<keyword evidence="3" id="KW-1185">Reference proteome</keyword>
<proteinExistence type="predicted"/>
<evidence type="ECO:0000313" key="1">
    <source>
        <dbReference type="EMBL" id="KEH22168.1"/>
    </source>
</evidence>
<gene>
    <name evidence="1" type="ordered locus">MTR_7g033905</name>
</gene>
<reference evidence="1 3" key="2">
    <citation type="journal article" date="2014" name="BMC Genomics">
        <title>An improved genome release (version Mt4.0) for the model legume Medicago truncatula.</title>
        <authorList>
            <person name="Tang H."/>
            <person name="Krishnakumar V."/>
            <person name="Bidwell S."/>
            <person name="Rosen B."/>
            <person name="Chan A."/>
            <person name="Zhou S."/>
            <person name="Gentzbittel L."/>
            <person name="Childs K.L."/>
            <person name="Yandell M."/>
            <person name="Gundlach H."/>
            <person name="Mayer K.F."/>
            <person name="Schwartz D.C."/>
            <person name="Town C.D."/>
        </authorList>
    </citation>
    <scope>GENOME REANNOTATION</scope>
    <source>
        <strain evidence="1">A17</strain>
        <strain evidence="2 3">cv. Jemalong A17</strain>
    </source>
</reference>
<evidence type="ECO:0000313" key="2">
    <source>
        <dbReference type="EnsemblPlants" id="KEH22168"/>
    </source>
</evidence>
<evidence type="ECO:0000313" key="3">
    <source>
        <dbReference type="Proteomes" id="UP000002051"/>
    </source>
</evidence>
<dbReference type="Proteomes" id="UP000002051">
    <property type="component" value="Unassembled WGS sequence"/>
</dbReference>